<dbReference type="GO" id="GO:0070297">
    <property type="term" value="P:regulation of phosphorelay signal transduction system"/>
    <property type="evidence" value="ECO:0007669"/>
    <property type="project" value="TreeGrafter"/>
</dbReference>
<evidence type="ECO:0000313" key="2">
    <source>
        <dbReference type="EMBL" id="KAF9335306.1"/>
    </source>
</evidence>
<dbReference type="Pfam" id="PF00300">
    <property type="entry name" value="His_Phos_1"/>
    <property type="match status" value="2"/>
</dbReference>
<evidence type="ECO:0000256" key="1">
    <source>
        <dbReference type="PIRSR" id="PIRSR613078-2"/>
    </source>
</evidence>
<dbReference type="PANTHER" id="PTHR48100">
    <property type="entry name" value="BROAD-SPECIFICITY PHOSPHATASE YOR283W-RELATED"/>
    <property type="match status" value="1"/>
</dbReference>
<organism evidence="2 3">
    <name type="scientific">Podila minutissima</name>
    <dbReference type="NCBI Taxonomy" id="64525"/>
    <lineage>
        <taxon>Eukaryota</taxon>
        <taxon>Fungi</taxon>
        <taxon>Fungi incertae sedis</taxon>
        <taxon>Mucoromycota</taxon>
        <taxon>Mortierellomycotina</taxon>
        <taxon>Mortierellomycetes</taxon>
        <taxon>Mortierellales</taxon>
        <taxon>Mortierellaceae</taxon>
        <taxon>Podila</taxon>
    </lineage>
</organism>
<dbReference type="PANTHER" id="PTHR48100:SF15">
    <property type="entry name" value="SEDOHEPTULOSE 1,7-BISPHOSPHATASE"/>
    <property type="match status" value="1"/>
</dbReference>
<dbReference type="Gene3D" id="3.40.50.1240">
    <property type="entry name" value="Phosphoglycerate mutase-like"/>
    <property type="match status" value="1"/>
</dbReference>
<dbReference type="InterPro" id="IPR029033">
    <property type="entry name" value="His_PPase_superfam"/>
</dbReference>
<accession>A0A9P5VPF4</accession>
<dbReference type="SMART" id="SM00855">
    <property type="entry name" value="PGAM"/>
    <property type="match status" value="1"/>
</dbReference>
<feature type="binding site" evidence="1">
    <location>
        <position position="77"/>
    </location>
    <ligand>
        <name>substrate</name>
    </ligand>
</feature>
<dbReference type="InterPro" id="IPR050275">
    <property type="entry name" value="PGM_Phosphatase"/>
</dbReference>
<feature type="binding site" evidence="1">
    <location>
        <begin position="31"/>
        <end position="32"/>
    </location>
    <ligand>
        <name>substrate</name>
    </ligand>
</feature>
<reference evidence="2" key="1">
    <citation type="journal article" date="2020" name="Fungal Divers.">
        <title>Resolving the Mortierellaceae phylogeny through synthesis of multi-gene phylogenetics and phylogenomics.</title>
        <authorList>
            <person name="Vandepol N."/>
            <person name="Liber J."/>
            <person name="Desiro A."/>
            <person name="Na H."/>
            <person name="Kennedy M."/>
            <person name="Barry K."/>
            <person name="Grigoriev I.V."/>
            <person name="Miller A.N."/>
            <person name="O'Donnell K."/>
            <person name="Stajich J.E."/>
            <person name="Bonito G."/>
        </authorList>
    </citation>
    <scope>NUCLEOTIDE SEQUENCE</scope>
    <source>
        <strain evidence="2">NVP1</strain>
    </source>
</reference>
<name>A0A9P5VPF4_9FUNG</name>
<keyword evidence="3" id="KW-1185">Reference proteome</keyword>
<dbReference type="Proteomes" id="UP000696485">
    <property type="component" value="Unassembled WGS sequence"/>
</dbReference>
<comment type="caution">
    <text evidence="2">The sequence shown here is derived from an EMBL/GenBank/DDBJ whole genome shotgun (WGS) entry which is preliminary data.</text>
</comment>
<dbReference type="EMBL" id="JAAAUY010000106">
    <property type="protein sequence ID" value="KAF9335306.1"/>
    <property type="molecule type" value="Genomic_DNA"/>
</dbReference>
<dbReference type="SUPFAM" id="SSF53254">
    <property type="entry name" value="Phosphoglycerate mutase-like"/>
    <property type="match status" value="1"/>
</dbReference>
<gene>
    <name evidence="2" type="primary">GPM2</name>
    <name evidence="2" type="ORF">BG006_000373</name>
</gene>
<dbReference type="CDD" id="cd07067">
    <property type="entry name" value="HP_PGM_like"/>
    <property type="match status" value="1"/>
</dbReference>
<dbReference type="GO" id="GO:0101006">
    <property type="term" value="F:protein histidine phosphatase activity"/>
    <property type="evidence" value="ECO:0007669"/>
    <property type="project" value="TreeGrafter"/>
</dbReference>
<sequence>MTTPSAVHGQYPRVYLVRHGTTEWSLNGRHTGLTDIPLLPSGIEQAKLLSSCIFENPYQDMVHIDNITLVLVSPLSRAQQTYQQLWEGGLANEKKSGNDSCFTQTQARTSSLLTEWDYGDYEGVTTKEILKTRPSWSLFGDNAPNGETVEQVSARCDAIIELIHNYQRGVDSQGNATSVLNMPFTELELKENTSLLRHTEEAEAQAQIQAQAQAFVQENGSLANTKTIVTIPQSKGERDVLIVAHGHFLRVFAARWLKMDGLMGRNFVLDTASVSVLGYEHTLEERVIKVWNQGNHLWKNQTRVG</sequence>
<protein>
    <submittedName>
        <fullName evidence="2">Phosphoglycerate mutase 2</fullName>
    </submittedName>
</protein>
<evidence type="ECO:0000313" key="3">
    <source>
        <dbReference type="Proteomes" id="UP000696485"/>
    </source>
</evidence>
<proteinExistence type="predicted"/>
<dbReference type="InterPro" id="IPR013078">
    <property type="entry name" value="His_Pase_superF_clade-1"/>
</dbReference>
<dbReference type="AlphaFoldDB" id="A0A9P5VPF4"/>